<dbReference type="KEGG" id="mng:MNEG_13082"/>
<sequence>MTCGSTSAPAPAVAAAAAGRKLMGSGKSGGGSSGKTDHSVAAKTEEMMSHFRTRGFRQATNFKCLSCNATAGYRLNERAGRCECISGFGSLRDNAVCDYCPAGYISRGGWLAKCVECDSWAWPNEFGNECVCVSGTYGMVNTLTGQAQCNTCPDYAPVSLEGSTTPKNCTACALNKEPSEDMSMCVTLGTGISGGAGFGMLKARGEKLDKLDVLRDTSNVTAPAGWEALRRANITDDFKVANMTKLLNGTVLLPNFNFPSQMQPGFEGAYNATFNVLNNFLGADDANTTAFQPAALLYKGLEIVPKIFSGDLIPSLPSVQLPSLAQLQELGSIAGGTGGLSLGGVLAALQKLKAMKDSADKTGGLGAAGGAGLGLAKKSATVIIPHKPSGAASVLRAAASAAPHAAVRAVAPGVARAAAVPVRAAGVQGAFRAAAQTVAHRPAVPKPVPRG</sequence>
<keyword evidence="2" id="KW-1185">Reference proteome</keyword>
<dbReference type="AlphaFoldDB" id="A0A0D2LTA5"/>
<evidence type="ECO:0000313" key="2">
    <source>
        <dbReference type="Proteomes" id="UP000054498"/>
    </source>
</evidence>
<dbReference type="OrthoDB" id="556646at2759"/>
<dbReference type="Proteomes" id="UP000054498">
    <property type="component" value="Unassembled WGS sequence"/>
</dbReference>
<evidence type="ECO:0000313" key="1">
    <source>
        <dbReference type="EMBL" id="KIY94879.1"/>
    </source>
</evidence>
<gene>
    <name evidence="1" type="ORF">MNEG_13082</name>
</gene>
<dbReference type="EMBL" id="KK103831">
    <property type="protein sequence ID" value="KIY94879.1"/>
    <property type="molecule type" value="Genomic_DNA"/>
</dbReference>
<dbReference type="RefSeq" id="XP_013893899.1">
    <property type="nucleotide sequence ID" value="XM_014038445.1"/>
</dbReference>
<protein>
    <submittedName>
        <fullName evidence="1">Uncharacterized protein</fullName>
    </submittedName>
</protein>
<dbReference type="SUPFAM" id="SSF57184">
    <property type="entry name" value="Growth factor receptor domain"/>
    <property type="match status" value="1"/>
</dbReference>
<dbReference type="InterPro" id="IPR009030">
    <property type="entry name" value="Growth_fac_rcpt_cys_sf"/>
</dbReference>
<dbReference type="GeneID" id="25730509"/>
<proteinExistence type="predicted"/>
<organism evidence="1 2">
    <name type="scientific">Monoraphidium neglectum</name>
    <dbReference type="NCBI Taxonomy" id="145388"/>
    <lineage>
        <taxon>Eukaryota</taxon>
        <taxon>Viridiplantae</taxon>
        <taxon>Chlorophyta</taxon>
        <taxon>core chlorophytes</taxon>
        <taxon>Chlorophyceae</taxon>
        <taxon>CS clade</taxon>
        <taxon>Sphaeropleales</taxon>
        <taxon>Selenastraceae</taxon>
        <taxon>Monoraphidium</taxon>
    </lineage>
</organism>
<name>A0A0D2LTA5_9CHLO</name>
<reference evidence="1 2" key="1">
    <citation type="journal article" date="2013" name="BMC Genomics">
        <title>Reconstruction of the lipid metabolism for the microalga Monoraphidium neglectum from its genome sequence reveals characteristics suitable for biofuel production.</title>
        <authorList>
            <person name="Bogen C."/>
            <person name="Al-Dilaimi A."/>
            <person name="Albersmeier A."/>
            <person name="Wichmann J."/>
            <person name="Grundmann M."/>
            <person name="Rupp O."/>
            <person name="Lauersen K.J."/>
            <person name="Blifernez-Klassen O."/>
            <person name="Kalinowski J."/>
            <person name="Goesmann A."/>
            <person name="Mussgnug J.H."/>
            <person name="Kruse O."/>
        </authorList>
    </citation>
    <scope>NUCLEOTIDE SEQUENCE [LARGE SCALE GENOMIC DNA]</scope>
    <source>
        <strain evidence="1 2">SAG 48.87</strain>
    </source>
</reference>
<accession>A0A0D2LTA5</accession>